<keyword evidence="2" id="KW-0812">Transmembrane</keyword>
<organism evidence="3 4">
    <name type="scientific">Tetradesmus obliquus</name>
    <name type="common">Green alga</name>
    <name type="synonym">Acutodesmus obliquus</name>
    <dbReference type="NCBI Taxonomy" id="3088"/>
    <lineage>
        <taxon>Eukaryota</taxon>
        <taxon>Viridiplantae</taxon>
        <taxon>Chlorophyta</taxon>
        <taxon>core chlorophytes</taxon>
        <taxon>Chlorophyceae</taxon>
        <taxon>CS clade</taxon>
        <taxon>Sphaeropleales</taxon>
        <taxon>Scenedesmaceae</taxon>
        <taxon>Tetradesmus</taxon>
    </lineage>
</organism>
<protein>
    <submittedName>
        <fullName evidence="3">Uncharacterized protein</fullName>
    </submittedName>
</protein>
<evidence type="ECO:0000256" key="1">
    <source>
        <dbReference type="SAM" id="MobiDB-lite"/>
    </source>
</evidence>
<name>A0ABY8TJM4_TETOB</name>
<feature type="region of interest" description="Disordered" evidence="1">
    <location>
        <begin position="49"/>
        <end position="69"/>
    </location>
</feature>
<dbReference type="PANTHER" id="PTHR36343:SF1">
    <property type="entry name" value="EXPRESSED PROTEIN"/>
    <property type="match status" value="1"/>
</dbReference>
<feature type="transmembrane region" description="Helical" evidence="2">
    <location>
        <begin position="89"/>
        <end position="113"/>
    </location>
</feature>
<reference evidence="3 4" key="1">
    <citation type="submission" date="2023-05" db="EMBL/GenBank/DDBJ databases">
        <title>A 100% complete, gapless, phased diploid assembly of the Scenedesmus obliquus UTEX 3031 genome.</title>
        <authorList>
            <person name="Biondi T.C."/>
            <person name="Hanschen E.R."/>
            <person name="Kwon T."/>
            <person name="Eng W."/>
            <person name="Kruse C.P.S."/>
            <person name="Koehler S.I."/>
            <person name="Kunde Y."/>
            <person name="Gleasner C.D."/>
            <person name="You Mak K.T."/>
            <person name="Polle J."/>
            <person name="Hovde B.T."/>
            <person name="Starkenburg S.R."/>
        </authorList>
    </citation>
    <scope>NUCLEOTIDE SEQUENCE [LARGE SCALE GENOMIC DNA]</scope>
    <source>
        <strain evidence="3 4">DOE0152z</strain>
    </source>
</reference>
<keyword evidence="4" id="KW-1185">Reference proteome</keyword>
<evidence type="ECO:0000313" key="3">
    <source>
        <dbReference type="EMBL" id="WIA09210.1"/>
    </source>
</evidence>
<gene>
    <name evidence="3" type="ORF">OEZ85_008620</name>
</gene>
<keyword evidence="2" id="KW-1133">Transmembrane helix</keyword>
<dbReference type="PANTHER" id="PTHR36343">
    <property type="entry name" value="EXPRESSED PROTEIN"/>
    <property type="match status" value="1"/>
</dbReference>
<accession>A0ABY8TJM4</accession>
<feature type="region of interest" description="Disordered" evidence="1">
    <location>
        <begin position="1"/>
        <end position="32"/>
    </location>
</feature>
<evidence type="ECO:0000313" key="4">
    <source>
        <dbReference type="Proteomes" id="UP001244341"/>
    </source>
</evidence>
<feature type="compositionally biased region" description="Basic and acidic residues" evidence="1">
    <location>
        <begin position="57"/>
        <end position="67"/>
    </location>
</feature>
<sequence>MLLHAPCTSTPGVQSGHRPTKTARACGSHRPTPFGLLRPRAVSRRNAVQAKAMQSGEEDKKVLRREEEPEEYWVSKGERKGANPLSDPLAIIGLVAIFLPFGLLLIAIATGLIDTSVYR</sequence>
<proteinExistence type="predicted"/>
<keyword evidence="2" id="KW-0472">Membrane</keyword>
<evidence type="ECO:0000256" key="2">
    <source>
        <dbReference type="SAM" id="Phobius"/>
    </source>
</evidence>
<dbReference type="EMBL" id="CP126208">
    <property type="protein sequence ID" value="WIA09210.1"/>
    <property type="molecule type" value="Genomic_DNA"/>
</dbReference>
<dbReference type="Proteomes" id="UP001244341">
    <property type="component" value="Chromosome 1b"/>
</dbReference>